<proteinExistence type="predicted"/>
<protein>
    <recommendedName>
        <fullName evidence="4">VCBS repeat-containing protein</fullName>
    </recommendedName>
</protein>
<dbReference type="RefSeq" id="WP_074233851.1">
    <property type="nucleotide sequence ID" value="NZ_FSRK01000001.1"/>
</dbReference>
<evidence type="ECO:0000256" key="1">
    <source>
        <dbReference type="SAM" id="SignalP"/>
    </source>
</evidence>
<dbReference type="STRING" id="1416779.SAMN05444409_1122"/>
<sequence>MKKSFLYILFLLFAHTNLFSQNIRNQDNFSEIVGEEKGDLNNDKKPDWVVVTTTKTGEIKPFRLQIFLSQPNSKNLKLQVSSTQIFENQYPVETSGKQKNFRIPDFFIEEGKLVILTDVNELKSRYIFRFKDGNFELTHISRVISDGREITTETEIDLLKGNKVVFDQDFGPTKKYKLREKFKPKPLPKIQNLTFSDLAKY</sequence>
<accession>A0A1N6F8J4</accession>
<keyword evidence="3" id="KW-1185">Reference proteome</keyword>
<dbReference type="EMBL" id="FSRK01000001">
    <property type="protein sequence ID" value="SIN91605.1"/>
    <property type="molecule type" value="Genomic_DNA"/>
</dbReference>
<feature type="chain" id="PRO_5013065656" description="VCBS repeat-containing protein" evidence="1">
    <location>
        <begin position="21"/>
        <end position="201"/>
    </location>
</feature>
<reference evidence="3" key="1">
    <citation type="submission" date="2016-11" db="EMBL/GenBank/DDBJ databases">
        <authorList>
            <person name="Varghese N."/>
            <person name="Submissions S."/>
        </authorList>
    </citation>
    <scope>NUCLEOTIDE SEQUENCE [LARGE SCALE GENOMIC DNA]</scope>
    <source>
        <strain evidence="3">DSM 27623</strain>
    </source>
</reference>
<name>A0A1N6F8J4_9FLAO</name>
<evidence type="ECO:0000313" key="3">
    <source>
        <dbReference type="Proteomes" id="UP000185207"/>
    </source>
</evidence>
<dbReference type="Proteomes" id="UP000185207">
    <property type="component" value="Unassembled WGS sequence"/>
</dbReference>
<evidence type="ECO:0008006" key="4">
    <source>
        <dbReference type="Google" id="ProtNLM"/>
    </source>
</evidence>
<organism evidence="2 3">
    <name type="scientific">Epilithonimonas zeae</name>
    <dbReference type="NCBI Taxonomy" id="1416779"/>
    <lineage>
        <taxon>Bacteria</taxon>
        <taxon>Pseudomonadati</taxon>
        <taxon>Bacteroidota</taxon>
        <taxon>Flavobacteriia</taxon>
        <taxon>Flavobacteriales</taxon>
        <taxon>Weeksellaceae</taxon>
        <taxon>Chryseobacterium group</taxon>
        <taxon>Epilithonimonas</taxon>
    </lineage>
</organism>
<dbReference type="OrthoDB" id="86940at2"/>
<gene>
    <name evidence="2" type="ORF">SAMN05444409_1122</name>
</gene>
<keyword evidence="1" id="KW-0732">Signal</keyword>
<dbReference type="AlphaFoldDB" id="A0A1N6F8J4"/>
<feature type="signal peptide" evidence="1">
    <location>
        <begin position="1"/>
        <end position="20"/>
    </location>
</feature>
<evidence type="ECO:0000313" key="2">
    <source>
        <dbReference type="EMBL" id="SIN91605.1"/>
    </source>
</evidence>